<reference evidence="3 4" key="1">
    <citation type="submission" date="2024-06" db="EMBL/GenBank/DDBJ databases">
        <title>Draft genome sequence of Geodermatophilus badlandi, a novel member of the Geodermatophilaceae isolated from badland sedimentary rocks in the Red desert, Wyoming, USA.</title>
        <authorList>
            <person name="Ben Tekaya S."/>
            <person name="Nouioui I."/>
            <person name="Flores G.M."/>
            <person name="Shaal M.N."/>
            <person name="Bredoire F."/>
            <person name="Basile F."/>
            <person name="Van Diepen L."/>
            <person name="Ward N.L."/>
        </authorList>
    </citation>
    <scope>NUCLEOTIDE SEQUENCE [LARGE SCALE GENOMIC DNA]</scope>
    <source>
        <strain evidence="3 4">WL48A</strain>
    </source>
</reference>
<evidence type="ECO:0008006" key="5">
    <source>
        <dbReference type="Google" id="ProtNLM"/>
    </source>
</evidence>
<proteinExistence type="predicted"/>
<name>A0ABV3XAR1_9ACTN</name>
<keyword evidence="4" id="KW-1185">Reference proteome</keyword>
<feature type="transmembrane region" description="Helical" evidence="2">
    <location>
        <begin position="132"/>
        <end position="153"/>
    </location>
</feature>
<keyword evidence="2" id="KW-1133">Transmembrane helix</keyword>
<feature type="transmembrane region" description="Helical" evidence="2">
    <location>
        <begin position="72"/>
        <end position="96"/>
    </location>
</feature>
<keyword evidence="2" id="KW-0812">Transmembrane</keyword>
<sequence length="192" mass="18893">MTGPSFEKDDAAGGRPGYGTPGQQPGYGAPGQPPYGQQPGGPVPYGQPPGGFGGPAPYGGPPAGKRPTPVTAAAVVGIVWGALGALLSLVVMLAAFELGATVVGLLLLLSLTLYVALLVGGINVLRGQAPKLLLYASYALVAVGVLSFVASLVATGGSAANGVLGIVITAAIAALLLQPPSKQYFAARGQGY</sequence>
<evidence type="ECO:0000256" key="1">
    <source>
        <dbReference type="SAM" id="MobiDB-lite"/>
    </source>
</evidence>
<gene>
    <name evidence="3" type="ORF">ABQ292_04565</name>
</gene>
<feature type="compositionally biased region" description="Basic and acidic residues" evidence="1">
    <location>
        <begin position="1"/>
        <end position="12"/>
    </location>
</feature>
<organism evidence="3 4">
    <name type="scientific">Geodermatophilus maliterrae</name>
    <dbReference type="NCBI Taxonomy" id="3162531"/>
    <lineage>
        <taxon>Bacteria</taxon>
        <taxon>Bacillati</taxon>
        <taxon>Actinomycetota</taxon>
        <taxon>Actinomycetes</taxon>
        <taxon>Geodermatophilales</taxon>
        <taxon>Geodermatophilaceae</taxon>
        <taxon>Geodermatophilus</taxon>
    </lineage>
</organism>
<feature type="compositionally biased region" description="Gly residues" evidence="1">
    <location>
        <begin position="48"/>
        <end position="57"/>
    </location>
</feature>
<feature type="transmembrane region" description="Helical" evidence="2">
    <location>
        <begin position="102"/>
        <end position="125"/>
    </location>
</feature>
<protein>
    <recommendedName>
        <fullName evidence="5">Integral membrane protein</fullName>
    </recommendedName>
</protein>
<dbReference type="Proteomes" id="UP001560045">
    <property type="component" value="Unassembled WGS sequence"/>
</dbReference>
<keyword evidence="2" id="KW-0472">Membrane</keyword>
<feature type="transmembrane region" description="Helical" evidence="2">
    <location>
        <begin position="159"/>
        <end position="177"/>
    </location>
</feature>
<dbReference type="EMBL" id="JBFNXQ010000008">
    <property type="protein sequence ID" value="MEX5717640.1"/>
    <property type="molecule type" value="Genomic_DNA"/>
</dbReference>
<evidence type="ECO:0000313" key="3">
    <source>
        <dbReference type="EMBL" id="MEX5717640.1"/>
    </source>
</evidence>
<accession>A0ABV3XAR1</accession>
<comment type="caution">
    <text evidence="3">The sequence shown here is derived from an EMBL/GenBank/DDBJ whole genome shotgun (WGS) entry which is preliminary data.</text>
</comment>
<dbReference type="RefSeq" id="WP_369203685.1">
    <property type="nucleotide sequence ID" value="NZ_JBFNXQ010000008.1"/>
</dbReference>
<evidence type="ECO:0000256" key="2">
    <source>
        <dbReference type="SAM" id="Phobius"/>
    </source>
</evidence>
<feature type="region of interest" description="Disordered" evidence="1">
    <location>
        <begin position="1"/>
        <end position="64"/>
    </location>
</feature>
<evidence type="ECO:0000313" key="4">
    <source>
        <dbReference type="Proteomes" id="UP001560045"/>
    </source>
</evidence>